<feature type="non-terminal residue" evidence="3">
    <location>
        <position position="231"/>
    </location>
</feature>
<feature type="domain" description="Phospholipase D N-terminal" evidence="2">
    <location>
        <begin position="71"/>
        <end position="166"/>
    </location>
</feature>
<dbReference type="SUPFAM" id="SSF56300">
    <property type="entry name" value="Metallo-dependent phosphatases"/>
    <property type="match status" value="1"/>
</dbReference>
<dbReference type="InterPro" id="IPR029052">
    <property type="entry name" value="Metallo-depent_PP-like"/>
</dbReference>
<evidence type="ECO:0000259" key="2">
    <source>
        <dbReference type="Pfam" id="PF16655"/>
    </source>
</evidence>
<dbReference type="Gene3D" id="2.60.40.380">
    <property type="entry name" value="Purple acid phosphatase-like, N-terminal"/>
    <property type="match status" value="1"/>
</dbReference>
<dbReference type="InterPro" id="IPR038607">
    <property type="entry name" value="PhoD-like_sf"/>
</dbReference>
<feature type="domain" description="PhoD-like phosphatase metallophosphatase" evidence="1">
    <location>
        <begin position="179"/>
        <end position="218"/>
    </location>
</feature>
<proteinExistence type="predicted"/>
<dbReference type="Gene3D" id="3.60.21.70">
    <property type="entry name" value="PhoD-like phosphatase"/>
    <property type="match status" value="1"/>
</dbReference>
<gene>
    <name evidence="3" type="ORF">METZ01_LOCUS509381</name>
</gene>
<protein>
    <recommendedName>
        <fullName evidence="4">Alkaline phosphatase</fullName>
    </recommendedName>
</protein>
<dbReference type="Pfam" id="PF16655">
    <property type="entry name" value="PhoD_N"/>
    <property type="match status" value="1"/>
</dbReference>
<dbReference type="PANTHER" id="PTHR43606:SF2">
    <property type="entry name" value="ALKALINE PHOSPHATASE FAMILY PROTEIN (AFU_ORTHOLOGUE AFUA_5G03860)"/>
    <property type="match status" value="1"/>
</dbReference>
<evidence type="ECO:0000259" key="1">
    <source>
        <dbReference type="Pfam" id="PF09423"/>
    </source>
</evidence>
<feature type="non-terminal residue" evidence="3">
    <location>
        <position position="1"/>
    </location>
</feature>
<dbReference type="PANTHER" id="PTHR43606">
    <property type="entry name" value="PHOSPHATASE, PUTATIVE (AFU_ORTHOLOGUE AFUA_6G08710)-RELATED"/>
    <property type="match status" value="1"/>
</dbReference>
<name>A0A383EI38_9ZZZZ</name>
<organism evidence="3">
    <name type="scientific">marine metagenome</name>
    <dbReference type="NCBI Taxonomy" id="408172"/>
    <lineage>
        <taxon>unclassified sequences</taxon>
        <taxon>metagenomes</taxon>
        <taxon>ecological metagenomes</taxon>
    </lineage>
</organism>
<dbReference type="EMBL" id="UINC01226160">
    <property type="protein sequence ID" value="SVE56527.1"/>
    <property type="molecule type" value="Genomic_DNA"/>
</dbReference>
<dbReference type="InterPro" id="IPR052900">
    <property type="entry name" value="Phospholipid_Metab_Enz"/>
</dbReference>
<dbReference type="InterPro" id="IPR032093">
    <property type="entry name" value="PhoD_N"/>
</dbReference>
<dbReference type="AlphaFoldDB" id="A0A383EI38"/>
<reference evidence="3" key="1">
    <citation type="submission" date="2018-05" db="EMBL/GenBank/DDBJ databases">
        <authorList>
            <person name="Lanie J.A."/>
            <person name="Ng W.-L."/>
            <person name="Kazmierczak K.M."/>
            <person name="Andrzejewski T.M."/>
            <person name="Davidsen T.M."/>
            <person name="Wayne K.J."/>
            <person name="Tettelin H."/>
            <person name="Glass J.I."/>
            <person name="Rusch D."/>
            <person name="Podicherti R."/>
            <person name="Tsui H.-C.T."/>
            <person name="Winkler M.E."/>
        </authorList>
    </citation>
    <scope>NUCLEOTIDE SEQUENCE</scope>
</reference>
<dbReference type="InterPro" id="IPR018946">
    <property type="entry name" value="PhoD-like_MPP"/>
</dbReference>
<evidence type="ECO:0000313" key="3">
    <source>
        <dbReference type="EMBL" id="SVE56527.1"/>
    </source>
</evidence>
<dbReference type="Pfam" id="PF09423">
    <property type="entry name" value="PhoD"/>
    <property type="match status" value="1"/>
</dbReference>
<evidence type="ECO:0008006" key="4">
    <source>
        <dbReference type="Google" id="ProtNLM"/>
    </source>
</evidence>
<sequence>RGLSHDAELTNPGPGGTMKTRELEWYDLFHTRGTRRDFVRLTGAVTGLVGLGVLPACRADRRWLSANPFTLGVASGDPSPDGVVLWSRLARSALEVVGAVDEDIGVAWEIADDEGFRQITQSGYSTAVPQLGHSIHVEVTGLEPGREYFYRMTTGGQESPVGRTKTAPALDAPVDRFRFAFASCQHYEHGLYTALRHLADENVDLIVHLGDYIYEMSYGEDLVRHHETSEP</sequence>
<accession>A0A383EI38</accession>